<dbReference type="InterPro" id="IPR008579">
    <property type="entry name" value="UGlyAH_Cupin_dom"/>
</dbReference>
<proteinExistence type="predicted"/>
<dbReference type="PANTHER" id="PTHR40943:SF1">
    <property type="entry name" value="CYTOPLASMIC PROTEIN"/>
    <property type="match status" value="1"/>
</dbReference>
<dbReference type="RefSeq" id="WP_128625777.1">
    <property type="nucleotide sequence ID" value="NZ_RKST01000001.1"/>
</dbReference>
<feature type="domain" description="(S)-ureidoglycine aminohydrolase cupin" evidence="1">
    <location>
        <begin position="43"/>
        <end position="113"/>
    </location>
</feature>
<keyword evidence="3" id="KW-1185">Reference proteome</keyword>
<dbReference type="AlphaFoldDB" id="A0A432VBJ2"/>
<protein>
    <submittedName>
        <fullName evidence="2">DUF861 domain-containing protein</fullName>
    </submittedName>
</protein>
<dbReference type="PANTHER" id="PTHR40943">
    <property type="entry name" value="CYTOPLASMIC PROTEIN-RELATED"/>
    <property type="match status" value="1"/>
</dbReference>
<dbReference type="EMBL" id="RKST01000001">
    <property type="protein sequence ID" value="RUM99537.1"/>
    <property type="molecule type" value="Genomic_DNA"/>
</dbReference>
<evidence type="ECO:0000313" key="3">
    <source>
        <dbReference type="Proteomes" id="UP000281647"/>
    </source>
</evidence>
<dbReference type="Gene3D" id="2.60.120.10">
    <property type="entry name" value="Jelly Rolls"/>
    <property type="match status" value="1"/>
</dbReference>
<dbReference type="CDD" id="cd02227">
    <property type="entry name" value="cupin_TM1112-like"/>
    <property type="match status" value="1"/>
</dbReference>
<evidence type="ECO:0000313" key="2">
    <source>
        <dbReference type="EMBL" id="RUM99537.1"/>
    </source>
</evidence>
<sequence length="119" mass="13101">MTAVSVISFADEPLRVQDGAPDPAQVLKGSPQNTTRLFFANGEGNFVTGTWESTPGMWRAGSDKDEFCYLVKGHARLISDSGEVSEFRAGDAFVIPNGFSGCWEIVEHTIKHYAIIKYR</sequence>
<name>A0A432VBJ2_9HYPH</name>
<evidence type="ECO:0000259" key="1">
    <source>
        <dbReference type="Pfam" id="PF05899"/>
    </source>
</evidence>
<reference evidence="2 3" key="1">
    <citation type="submission" date="2018-11" db="EMBL/GenBank/DDBJ databases">
        <title>Pseudaminobacter arsenicus sp. nov., an arsenic-resistant bacterium isolated from arsenic-rich aquifers.</title>
        <authorList>
            <person name="Mu Y."/>
        </authorList>
    </citation>
    <scope>NUCLEOTIDE SEQUENCE [LARGE SCALE GENOMIC DNA]</scope>
    <source>
        <strain evidence="2 3">CB3</strain>
    </source>
</reference>
<organism evidence="2 3">
    <name type="scientific">Borborobacter arsenicus</name>
    <dbReference type="NCBI Taxonomy" id="1851146"/>
    <lineage>
        <taxon>Bacteria</taxon>
        <taxon>Pseudomonadati</taxon>
        <taxon>Pseudomonadota</taxon>
        <taxon>Alphaproteobacteria</taxon>
        <taxon>Hyphomicrobiales</taxon>
        <taxon>Phyllobacteriaceae</taxon>
        <taxon>Borborobacter</taxon>
    </lineage>
</organism>
<dbReference type="Proteomes" id="UP000281647">
    <property type="component" value="Unassembled WGS sequence"/>
</dbReference>
<dbReference type="Pfam" id="PF05899">
    <property type="entry name" value="Cupin_3"/>
    <property type="match status" value="1"/>
</dbReference>
<accession>A0A432VBJ2</accession>
<gene>
    <name evidence="2" type="ORF">EET67_01135</name>
</gene>
<dbReference type="SUPFAM" id="SSF51182">
    <property type="entry name" value="RmlC-like cupins"/>
    <property type="match status" value="1"/>
</dbReference>
<comment type="caution">
    <text evidence="2">The sequence shown here is derived from an EMBL/GenBank/DDBJ whole genome shotgun (WGS) entry which is preliminary data.</text>
</comment>
<dbReference type="InterPro" id="IPR014710">
    <property type="entry name" value="RmlC-like_jellyroll"/>
</dbReference>
<dbReference type="InterPro" id="IPR011051">
    <property type="entry name" value="RmlC_Cupin_sf"/>
</dbReference>
<dbReference type="OrthoDB" id="9799053at2"/>